<comment type="pathway">
    <text evidence="9">Carbohydrate biosynthesis; D-glycero-D-manno-heptose 7-phosphate biosynthesis; D-glycero-alpha-D-manno-heptose 7-phosphate and D-glycero-beta-D-manno-heptose 7-phosphate from sedoheptulose 7-phosphate: step 1/1.</text>
</comment>
<dbReference type="PANTHER" id="PTHR30390">
    <property type="entry name" value="SEDOHEPTULOSE 7-PHOSPHATE ISOMERASE / DNAA INITIATOR-ASSOCIATING FACTOR FOR REPLICATION INITIATION"/>
    <property type="match status" value="1"/>
</dbReference>
<dbReference type="OrthoDB" id="9781311at2"/>
<protein>
    <recommendedName>
        <fullName evidence="9">Phosphoheptose isomerase</fullName>
        <ecNumber evidence="9">5.3.1.28</ecNumber>
    </recommendedName>
    <alternativeName>
        <fullName evidence="9">Sedoheptulose 7-phosphate isomerase</fullName>
    </alternativeName>
</protein>
<dbReference type="EMBL" id="QWKU01000001">
    <property type="protein sequence ID" value="RID94057.1"/>
    <property type="molecule type" value="Genomic_DNA"/>
</dbReference>
<feature type="binding site" evidence="9">
    <location>
        <begin position="115"/>
        <end position="117"/>
    </location>
    <ligand>
        <name>substrate</name>
    </ligand>
</feature>
<feature type="binding site" evidence="9">
    <location>
        <position position="56"/>
    </location>
    <ligand>
        <name>Zn(2+)</name>
        <dbReference type="ChEBI" id="CHEBI:29105"/>
    </ligand>
</feature>
<dbReference type="EC" id="5.3.1.28" evidence="9"/>
<dbReference type="RefSeq" id="WP_069176948.1">
    <property type="nucleotide sequence ID" value="NZ_CP017037.1"/>
</dbReference>
<dbReference type="GO" id="GO:0005737">
    <property type="term" value="C:cytoplasm"/>
    <property type="evidence" value="ECO:0007669"/>
    <property type="project" value="UniProtKB-SubCell"/>
</dbReference>
<dbReference type="SUPFAM" id="SSF53697">
    <property type="entry name" value="SIS domain"/>
    <property type="match status" value="1"/>
</dbReference>
<dbReference type="InterPro" id="IPR050099">
    <property type="entry name" value="SIS_GmhA/DiaA_subfam"/>
</dbReference>
<dbReference type="Gene3D" id="3.40.50.10490">
    <property type="entry name" value="Glucose-6-phosphate isomerase like protein, domain 1"/>
    <property type="match status" value="1"/>
</dbReference>
<feature type="binding site" evidence="9">
    <location>
        <position position="120"/>
    </location>
    <ligand>
        <name>substrate</name>
    </ligand>
</feature>
<comment type="miscellaneous">
    <text evidence="9">The reaction produces a racemic mixture of D-glycero-alpha-D-manno-heptose 7-phosphate and D-glycero-beta-D-manno-heptose 7-phosphate.</text>
</comment>
<dbReference type="GO" id="GO:0008270">
    <property type="term" value="F:zinc ion binding"/>
    <property type="evidence" value="ECO:0007669"/>
    <property type="project" value="UniProtKB-UniRule"/>
</dbReference>
<dbReference type="HAMAP" id="MF_00067">
    <property type="entry name" value="GmhA"/>
    <property type="match status" value="1"/>
</dbReference>
<name>A0A1B3WDD6_9FIRM</name>
<sequence>MDIIKNGFINHHKVLEDTMDLIPVVQKMAEICLNSLRNGNKILICGNGGSAADAQHIAAELIGRFCNERISLPSIALTVDTSILTSIANDYNYDMVFSRQVEGLGVQGDVFWGITTSGNSTNVIAATETAKELGLTTIISTGKDGGMIKNVADVSLIIPSNNTARIQEMHMLCAHLICEIIDQENW</sequence>
<dbReference type="Proteomes" id="UP000266262">
    <property type="component" value="Unassembled WGS sequence"/>
</dbReference>
<dbReference type="Proteomes" id="UP000094757">
    <property type="component" value="Chromosome"/>
</dbReference>
<dbReference type="GO" id="GO:0005975">
    <property type="term" value="P:carbohydrate metabolic process"/>
    <property type="evidence" value="ECO:0007669"/>
    <property type="project" value="UniProtKB-UniRule"/>
</dbReference>
<dbReference type="EMBL" id="CP017037">
    <property type="protein sequence ID" value="AOH38978.1"/>
    <property type="molecule type" value="Genomic_DNA"/>
</dbReference>
<comment type="function">
    <text evidence="9">Catalyzes the isomerization of sedoheptulose 7-phosphate in D-glycero-D-manno-heptose 7-phosphate.</text>
</comment>
<feature type="binding site" evidence="9">
    <location>
        <position position="60"/>
    </location>
    <ligand>
        <name>substrate</name>
    </ligand>
</feature>
<keyword evidence="8 9" id="KW-0119">Carbohydrate metabolism</keyword>
<evidence type="ECO:0000313" key="11">
    <source>
        <dbReference type="EMBL" id="AOH38978.1"/>
    </source>
</evidence>
<dbReference type="GO" id="GO:2001061">
    <property type="term" value="P:D-glycero-D-manno-heptose 7-phosphate biosynthetic process"/>
    <property type="evidence" value="ECO:0007669"/>
    <property type="project" value="UniProtKB-UniPathway"/>
</dbReference>
<comment type="subcellular location">
    <subcellularLocation>
        <location evidence="2 9">Cytoplasm</location>
    </subcellularLocation>
</comment>
<evidence type="ECO:0000256" key="6">
    <source>
        <dbReference type="ARBA" id="ARBA00022833"/>
    </source>
</evidence>
<comment type="catalytic activity">
    <reaction evidence="1 9">
        <text>2 D-sedoheptulose 7-phosphate = D-glycero-alpha-D-manno-heptose 7-phosphate + D-glycero-beta-D-manno-heptose 7-phosphate</text>
        <dbReference type="Rhea" id="RHEA:27489"/>
        <dbReference type="ChEBI" id="CHEBI:57483"/>
        <dbReference type="ChEBI" id="CHEBI:60203"/>
        <dbReference type="ChEBI" id="CHEBI:60204"/>
        <dbReference type="EC" id="5.3.1.28"/>
    </reaction>
</comment>
<gene>
    <name evidence="9 12" type="primary">gmhA</name>
    <name evidence="11" type="ORF">BCB69_02710</name>
    <name evidence="12" type="ORF">DX915_00485</name>
</gene>
<dbReference type="Pfam" id="PF13580">
    <property type="entry name" value="SIS_2"/>
    <property type="match status" value="1"/>
</dbReference>
<evidence type="ECO:0000256" key="2">
    <source>
        <dbReference type="ARBA" id="ARBA00004496"/>
    </source>
</evidence>
<feature type="binding site" evidence="9">
    <location>
        <begin position="47"/>
        <end position="49"/>
    </location>
    <ligand>
        <name>substrate</name>
    </ligand>
</feature>
<dbReference type="InterPro" id="IPR046348">
    <property type="entry name" value="SIS_dom_sf"/>
</dbReference>
<evidence type="ECO:0000313" key="14">
    <source>
        <dbReference type="Proteomes" id="UP000266262"/>
    </source>
</evidence>
<reference evidence="13" key="1">
    <citation type="submission" date="2016-08" db="EMBL/GenBank/DDBJ databases">
        <authorList>
            <person name="Holder M.E."/>
            <person name="Ajami N.J."/>
            <person name="Petrosino J.F."/>
        </authorList>
    </citation>
    <scope>NUCLEOTIDE SEQUENCE [LARGE SCALE GENOMIC DNA]</scope>
    <source>
        <strain evidence="13">F0677</strain>
    </source>
</reference>
<dbReference type="InterPro" id="IPR004515">
    <property type="entry name" value="Phosphoheptose_Isoase"/>
</dbReference>
<comment type="cofactor">
    <cofactor evidence="9">
        <name>Zn(2+)</name>
        <dbReference type="ChEBI" id="CHEBI:29105"/>
    </cofactor>
    <text evidence="9">Binds 1 zinc ion per subunit.</text>
</comment>
<evidence type="ECO:0000256" key="5">
    <source>
        <dbReference type="ARBA" id="ARBA00022723"/>
    </source>
</evidence>
<evidence type="ECO:0000256" key="9">
    <source>
        <dbReference type="HAMAP-Rule" id="MF_00067"/>
    </source>
</evidence>
<feature type="binding site" evidence="9">
    <location>
        <position position="175"/>
    </location>
    <ligand>
        <name>Zn(2+)</name>
        <dbReference type="ChEBI" id="CHEBI:29105"/>
    </ligand>
</feature>
<dbReference type="InterPro" id="IPR035461">
    <property type="entry name" value="GmhA/DiaA"/>
</dbReference>
<comment type="similarity">
    <text evidence="3 9">Belongs to the SIS family. GmhA subfamily.</text>
</comment>
<evidence type="ECO:0000313" key="13">
    <source>
        <dbReference type="Proteomes" id="UP000094757"/>
    </source>
</evidence>
<feature type="binding site" evidence="9">
    <location>
        <position position="167"/>
    </location>
    <ligand>
        <name>substrate</name>
    </ligand>
</feature>
<dbReference type="NCBIfam" id="TIGR00441">
    <property type="entry name" value="gmhA"/>
    <property type="match status" value="1"/>
</dbReference>
<dbReference type="UniPathway" id="UPA00041">
    <property type="reaction ID" value="UER00436"/>
</dbReference>
<dbReference type="KEGG" id="dpn:BCB69_02710"/>
<reference evidence="11" key="2">
    <citation type="submission" date="2016-08" db="EMBL/GenBank/DDBJ databases">
        <authorList>
            <person name="Seilhamer J.J."/>
        </authorList>
    </citation>
    <scope>NUCLEOTIDE SEQUENCE [LARGE SCALE GENOMIC DNA]</scope>
    <source>
        <strain evidence="11">F0677</strain>
    </source>
</reference>
<feature type="domain" description="SIS" evidence="10">
    <location>
        <begin position="32"/>
        <end position="186"/>
    </location>
</feature>
<dbReference type="CDD" id="cd05006">
    <property type="entry name" value="SIS_GmhA"/>
    <property type="match status" value="1"/>
</dbReference>
<evidence type="ECO:0000256" key="1">
    <source>
        <dbReference type="ARBA" id="ARBA00000348"/>
    </source>
</evidence>
<keyword evidence="5 9" id="KW-0479">Metal-binding</keyword>
<keyword evidence="7 9" id="KW-0413">Isomerase</keyword>
<feature type="binding site" evidence="9">
    <location>
        <position position="60"/>
    </location>
    <ligand>
        <name>Zn(2+)</name>
        <dbReference type="ChEBI" id="CHEBI:29105"/>
    </ligand>
</feature>
<dbReference type="InterPro" id="IPR001347">
    <property type="entry name" value="SIS_dom"/>
</dbReference>
<evidence type="ECO:0000256" key="4">
    <source>
        <dbReference type="ARBA" id="ARBA00022490"/>
    </source>
</evidence>
<evidence type="ECO:0000256" key="8">
    <source>
        <dbReference type="ARBA" id="ARBA00023277"/>
    </source>
</evidence>
<keyword evidence="4 9" id="KW-0963">Cytoplasm</keyword>
<evidence type="ECO:0000256" key="3">
    <source>
        <dbReference type="ARBA" id="ARBA00009894"/>
    </source>
</evidence>
<dbReference type="PROSITE" id="PS51464">
    <property type="entry name" value="SIS"/>
    <property type="match status" value="1"/>
</dbReference>
<dbReference type="AlphaFoldDB" id="A0A1B3WDD6"/>
<keyword evidence="6 9" id="KW-0862">Zinc</keyword>
<dbReference type="GO" id="GO:0097367">
    <property type="term" value="F:carbohydrate derivative binding"/>
    <property type="evidence" value="ECO:0007669"/>
    <property type="project" value="InterPro"/>
</dbReference>
<evidence type="ECO:0000256" key="7">
    <source>
        <dbReference type="ARBA" id="ARBA00023235"/>
    </source>
</evidence>
<accession>A0A1B3WDD6</accession>
<feature type="binding site" evidence="9">
    <location>
        <begin position="89"/>
        <end position="90"/>
    </location>
    <ligand>
        <name>substrate</name>
    </ligand>
</feature>
<evidence type="ECO:0000313" key="12">
    <source>
        <dbReference type="EMBL" id="RID94057.1"/>
    </source>
</evidence>
<keyword evidence="14" id="KW-1185">Reference proteome</keyword>
<dbReference type="PANTHER" id="PTHR30390:SF6">
    <property type="entry name" value="DNAA INITIATOR-ASSOCIATING PROTEIN DIAA"/>
    <property type="match status" value="1"/>
</dbReference>
<organism evidence="11 13">
    <name type="scientific">Dialister pneumosintes</name>
    <dbReference type="NCBI Taxonomy" id="39950"/>
    <lineage>
        <taxon>Bacteria</taxon>
        <taxon>Bacillati</taxon>
        <taxon>Bacillota</taxon>
        <taxon>Negativicutes</taxon>
        <taxon>Veillonellales</taxon>
        <taxon>Veillonellaceae</taxon>
        <taxon>Dialister</taxon>
    </lineage>
</organism>
<proteinExistence type="inferred from homology"/>
<dbReference type="GO" id="GO:0008968">
    <property type="term" value="F:D-sedoheptulose 7-phosphate isomerase activity"/>
    <property type="evidence" value="ECO:0007669"/>
    <property type="project" value="UniProtKB-UniRule"/>
</dbReference>
<evidence type="ECO:0000259" key="10">
    <source>
        <dbReference type="PROSITE" id="PS51464"/>
    </source>
</evidence>
<feature type="binding site" evidence="9">
    <location>
        <position position="167"/>
    </location>
    <ligand>
        <name>Zn(2+)</name>
        <dbReference type="ChEBI" id="CHEBI:29105"/>
    </ligand>
</feature>
<reference evidence="12 14" key="3">
    <citation type="submission" date="2018-08" db="EMBL/GenBank/DDBJ databases">
        <title>Draft genome sequence of Dialister pneumosintes KCOM 1685.</title>
        <authorList>
            <person name="Kook J.-K."/>
            <person name="Park S.-N."/>
            <person name="Lim Y.K."/>
        </authorList>
    </citation>
    <scope>NUCLEOTIDE SEQUENCE [LARGE SCALE GENOMIC DNA]</scope>
    <source>
        <strain evidence="12 14">KCOM 1685</strain>
    </source>
</reference>
<dbReference type="STRING" id="39950.BCB69_02710"/>